<name>A0A3R8L2M1_9FIRM</name>
<dbReference type="EMBL" id="RHJS01000002">
    <property type="protein sequence ID" value="RRK33716.1"/>
    <property type="molecule type" value="Genomic_DNA"/>
</dbReference>
<dbReference type="GO" id="GO:0008745">
    <property type="term" value="F:N-acetylmuramoyl-L-alanine amidase activity"/>
    <property type="evidence" value="ECO:0007669"/>
    <property type="project" value="InterPro"/>
</dbReference>
<dbReference type="InterPro" id="IPR002508">
    <property type="entry name" value="MurNAc-LAA_cat"/>
</dbReference>
<gene>
    <name evidence="6" type="ORF">EBB54_21900</name>
</gene>
<feature type="coiled-coil region" evidence="2">
    <location>
        <begin position="30"/>
        <end position="71"/>
    </location>
</feature>
<evidence type="ECO:0000313" key="7">
    <source>
        <dbReference type="Proteomes" id="UP000274920"/>
    </source>
</evidence>
<keyword evidence="7" id="KW-1185">Reference proteome</keyword>
<evidence type="ECO:0000256" key="1">
    <source>
        <dbReference type="ARBA" id="ARBA00022801"/>
    </source>
</evidence>
<dbReference type="SUPFAM" id="SSF53187">
    <property type="entry name" value="Zn-dependent exopeptidases"/>
    <property type="match status" value="1"/>
</dbReference>
<feature type="compositionally biased region" description="Basic and acidic residues" evidence="3">
    <location>
        <begin position="72"/>
        <end position="83"/>
    </location>
</feature>
<sequence length="307" mass="33282">MKKVDKAVTGILVVILIALAGFSVYIIKETVSVRKTAAKLEKEVMQMESEAEDQEKAGKQLQEEITFAKGKLGESRNADHSEEVPQNEAAPVSANGKKVAIDPGHQGYHVDMSDLEPMGPGSQEMKAKATSGTQGRFTGVPEYELTLAVSMQLRQELETRGYEVLLTRQDNDTAVSNSERALLAADFGADIYVRIHANGSEDSGANGALAMVPSMENPYVSHLHEKSYALGEHVINAYCQSCGLANLGVQLSDNMTGINWSQMPVMILEMGFMTNESDDVNMQNADFQVLMVQGIANGIDQYFAAGN</sequence>
<dbReference type="PANTHER" id="PTHR30404:SF0">
    <property type="entry name" value="N-ACETYLMURAMOYL-L-ALANINE AMIDASE AMIC"/>
    <property type="match status" value="1"/>
</dbReference>
<keyword evidence="4" id="KW-0812">Transmembrane</keyword>
<evidence type="ECO:0000259" key="5">
    <source>
        <dbReference type="SMART" id="SM00646"/>
    </source>
</evidence>
<dbReference type="Proteomes" id="UP000274920">
    <property type="component" value="Unassembled WGS sequence"/>
</dbReference>
<dbReference type="PANTHER" id="PTHR30404">
    <property type="entry name" value="N-ACETYLMURAMOYL-L-ALANINE AMIDASE"/>
    <property type="match status" value="1"/>
</dbReference>
<dbReference type="InterPro" id="IPR050695">
    <property type="entry name" value="N-acetylmuramoyl_amidase_3"/>
</dbReference>
<proteinExistence type="predicted"/>
<keyword evidence="4" id="KW-1133">Transmembrane helix</keyword>
<dbReference type="GO" id="GO:0009253">
    <property type="term" value="P:peptidoglycan catabolic process"/>
    <property type="evidence" value="ECO:0007669"/>
    <property type="project" value="InterPro"/>
</dbReference>
<dbReference type="CDD" id="cd02696">
    <property type="entry name" value="MurNAc-LAA"/>
    <property type="match status" value="1"/>
</dbReference>
<evidence type="ECO:0000256" key="4">
    <source>
        <dbReference type="SAM" id="Phobius"/>
    </source>
</evidence>
<keyword evidence="4" id="KW-0472">Membrane</keyword>
<feature type="domain" description="MurNAc-LAA" evidence="5">
    <location>
        <begin position="181"/>
        <end position="300"/>
    </location>
</feature>
<evidence type="ECO:0000256" key="2">
    <source>
        <dbReference type="SAM" id="Coils"/>
    </source>
</evidence>
<accession>A0A3R8L2M1</accession>
<dbReference type="GO" id="GO:0030288">
    <property type="term" value="C:outer membrane-bounded periplasmic space"/>
    <property type="evidence" value="ECO:0007669"/>
    <property type="project" value="TreeGrafter"/>
</dbReference>
<protein>
    <submittedName>
        <fullName evidence="6">N-acetylmuramoyl-L-alanine amidase</fullName>
    </submittedName>
</protein>
<reference evidence="6" key="1">
    <citation type="submission" date="2018-10" db="EMBL/GenBank/DDBJ databases">
        <title>Schaedlerella arabinophila gen. nov. sp. nov., isolated from the mouse intestinal tract and comparative analysis with the genome of the closely related altered Schaedler flora strain ASF502.</title>
        <authorList>
            <person name="Miyake S."/>
            <person name="Soh M."/>
            <person name="Seedorf H."/>
        </authorList>
    </citation>
    <scope>NUCLEOTIDE SEQUENCE [LARGE SCALE GENOMIC DNA]</scope>
    <source>
        <strain evidence="6">DSM 106076</strain>
    </source>
</reference>
<keyword evidence="1" id="KW-0378">Hydrolase</keyword>
<feature type="transmembrane region" description="Helical" evidence="4">
    <location>
        <begin position="7"/>
        <end position="27"/>
    </location>
</feature>
<comment type="caution">
    <text evidence="6">The sequence shown here is derived from an EMBL/GenBank/DDBJ whole genome shotgun (WGS) entry which is preliminary data.</text>
</comment>
<evidence type="ECO:0000313" key="6">
    <source>
        <dbReference type="EMBL" id="RRK33716.1"/>
    </source>
</evidence>
<dbReference type="Gene3D" id="3.40.630.40">
    <property type="entry name" value="Zn-dependent exopeptidases"/>
    <property type="match status" value="1"/>
</dbReference>
<keyword evidence="2" id="KW-0175">Coiled coil</keyword>
<evidence type="ECO:0000256" key="3">
    <source>
        <dbReference type="SAM" id="MobiDB-lite"/>
    </source>
</evidence>
<organism evidence="6 7">
    <name type="scientific">Schaedlerella arabinosiphila</name>
    <dbReference type="NCBI Taxonomy" id="2044587"/>
    <lineage>
        <taxon>Bacteria</taxon>
        <taxon>Bacillati</taxon>
        <taxon>Bacillota</taxon>
        <taxon>Clostridia</taxon>
        <taxon>Lachnospirales</taxon>
        <taxon>Lachnospiraceae</taxon>
        <taxon>Schaedlerella</taxon>
    </lineage>
</organism>
<dbReference type="RefSeq" id="WP_125128930.1">
    <property type="nucleotide sequence ID" value="NZ_RHJS01000002.1"/>
</dbReference>
<dbReference type="SMART" id="SM00646">
    <property type="entry name" value="Ami_3"/>
    <property type="match status" value="1"/>
</dbReference>
<feature type="region of interest" description="Disordered" evidence="3">
    <location>
        <begin position="72"/>
        <end position="95"/>
    </location>
</feature>
<dbReference type="AlphaFoldDB" id="A0A3R8L2M1"/>
<dbReference type="Pfam" id="PF01520">
    <property type="entry name" value="Amidase_3"/>
    <property type="match status" value="1"/>
</dbReference>